<protein>
    <submittedName>
        <fullName evidence="1">Uncharacterized protein</fullName>
    </submittedName>
</protein>
<proteinExistence type="predicted"/>
<reference evidence="1 2" key="1">
    <citation type="journal article" date="2020" name="Int. J. Syst. Evol. Microbiol.">
        <title>Reclassification of Streptomyces castelarensis and Streptomyces sporoclivatus as later heterotypic synonyms of Streptomyces antimycoticus.</title>
        <authorList>
            <person name="Komaki H."/>
            <person name="Tamura T."/>
        </authorList>
    </citation>
    <scope>NUCLEOTIDE SEQUENCE [LARGE SCALE GENOMIC DNA]</scope>
    <source>
        <strain evidence="1 2">NBRC 100767</strain>
    </source>
</reference>
<dbReference type="Proteomes" id="UP000463951">
    <property type="component" value="Chromosome"/>
</dbReference>
<gene>
    <name evidence="1" type="ORF">SSPO_001300</name>
</gene>
<evidence type="ECO:0000313" key="2">
    <source>
        <dbReference type="Proteomes" id="UP000463951"/>
    </source>
</evidence>
<sequence length="84" mass="9008">MGRVDPQDGDLLGVQPGQSCFRARAEGLDDVERDHDAYTAPGQARQQSRMHEAAEGGDGAVQLRCGLPSCQKHVFTTPNADSNI</sequence>
<organism evidence="1 2">
    <name type="scientific">Streptomyces antimycoticus</name>
    <dbReference type="NCBI Taxonomy" id="68175"/>
    <lineage>
        <taxon>Bacteria</taxon>
        <taxon>Bacillati</taxon>
        <taxon>Actinomycetota</taxon>
        <taxon>Actinomycetes</taxon>
        <taxon>Kitasatosporales</taxon>
        <taxon>Streptomycetaceae</taxon>
        <taxon>Streptomyces</taxon>
        <taxon>Streptomyces violaceusniger group</taxon>
    </lineage>
</organism>
<dbReference type="EMBL" id="AP019620">
    <property type="protein sequence ID" value="BBJ37412.1"/>
    <property type="molecule type" value="Genomic_DNA"/>
</dbReference>
<evidence type="ECO:0000313" key="1">
    <source>
        <dbReference type="EMBL" id="BBJ37412.1"/>
    </source>
</evidence>
<dbReference type="AlphaFoldDB" id="A0A499UBL5"/>
<name>A0A499UBL5_9ACTN</name>
<accession>A0A499UBL5</accession>